<protein>
    <recommendedName>
        <fullName evidence="2">histidine kinase</fullName>
        <ecNumber evidence="2">2.7.13.3</ecNumber>
    </recommendedName>
</protein>
<sequence length="544" mass="60291">MSTPATLTRPGPKPPPQNRMLYRIYIGYRWLLSAVFLLLMIIPSARELVGSLNPGQYLFTTVLFLFSNIFLLLTLSRDWQRSNTFLVLLFSVDMAGIMLLADASGGMSSGLPLLLAITVASSAILISKRTLATLVAALGVIAILADTVRLISIDKQTINDLLPAGLLGLLLFVVSTLVQIIASRLGRAEALAQERTSDLYSLQRLNELIVQNLQTGILLVDESDRVRVMNQAATGLLTAERPRSVEQGRQLRDYSETLQQRLQTFRDRNTQNRAPFRIEPDGREVVPRFRALDAGTGPSSRETLVFLEDYTPVAQYAQSLKLGSLGRLTASIAHEIRNPLGAISHAAQLLVESPHADAADRRMIDIIVTNSQRVNDIVESILQISRREPPRPELLQMPDWLHTQLDRYQSTRGLRGALRCEVAEPMQLEFDPEHLQRILTNLLDNALRHSAQKTGRETASLGLRSDTARNLAIIDVVDEGDGVAADDVPRLFEPFFSRSKGGSGMGLYLCRELCELNHADLFYHPTATGESCFRISVALHASQQ</sequence>
<keyword evidence="6" id="KW-0418">Kinase</keyword>
<evidence type="ECO:0000313" key="6">
    <source>
        <dbReference type="EMBL" id="TCO74857.1"/>
    </source>
</evidence>
<dbReference type="Gene3D" id="3.30.565.10">
    <property type="entry name" value="Histidine kinase-like ATPase, C-terminal domain"/>
    <property type="match status" value="1"/>
</dbReference>
<dbReference type="InterPro" id="IPR036097">
    <property type="entry name" value="HisK_dim/P_sf"/>
</dbReference>
<dbReference type="GO" id="GO:0000155">
    <property type="term" value="F:phosphorelay sensor kinase activity"/>
    <property type="evidence" value="ECO:0007669"/>
    <property type="project" value="InterPro"/>
</dbReference>
<feature type="transmembrane region" description="Helical" evidence="4">
    <location>
        <begin position="54"/>
        <end position="73"/>
    </location>
</feature>
<dbReference type="InterPro" id="IPR005467">
    <property type="entry name" value="His_kinase_dom"/>
</dbReference>
<evidence type="ECO:0000313" key="7">
    <source>
        <dbReference type="Proteomes" id="UP000294980"/>
    </source>
</evidence>
<feature type="transmembrane region" description="Helical" evidence="4">
    <location>
        <begin position="85"/>
        <end position="101"/>
    </location>
</feature>
<dbReference type="PRINTS" id="PR00344">
    <property type="entry name" value="BCTRLSENSOR"/>
</dbReference>
<dbReference type="SUPFAM" id="SSF47384">
    <property type="entry name" value="Homodimeric domain of signal transducing histidine kinase"/>
    <property type="match status" value="1"/>
</dbReference>
<feature type="domain" description="Histidine kinase" evidence="5">
    <location>
        <begin position="331"/>
        <end position="541"/>
    </location>
</feature>
<dbReference type="Pfam" id="PF02518">
    <property type="entry name" value="HATPase_c"/>
    <property type="match status" value="1"/>
</dbReference>
<dbReference type="PANTHER" id="PTHR43065">
    <property type="entry name" value="SENSOR HISTIDINE KINASE"/>
    <property type="match status" value="1"/>
</dbReference>
<dbReference type="Gene3D" id="3.30.450.20">
    <property type="entry name" value="PAS domain"/>
    <property type="match status" value="1"/>
</dbReference>
<evidence type="ECO:0000256" key="2">
    <source>
        <dbReference type="ARBA" id="ARBA00012438"/>
    </source>
</evidence>
<comment type="catalytic activity">
    <reaction evidence="1">
        <text>ATP + protein L-histidine = ADP + protein N-phospho-L-histidine.</text>
        <dbReference type="EC" id="2.7.13.3"/>
    </reaction>
</comment>
<organism evidence="6 7">
    <name type="scientific">Chromatocurvus halotolerans</name>
    <dbReference type="NCBI Taxonomy" id="1132028"/>
    <lineage>
        <taxon>Bacteria</taxon>
        <taxon>Pseudomonadati</taxon>
        <taxon>Pseudomonadota</taxon>
        <taxon>Gammaproteobacteria</taxon>
        <taxon>Cellvibrionales</taxon>
        <taxon>Halieaceae</taxon>
        <taxon>Chromatocurvus</taxon>
    </lineage>
</organism>
<dbReference type="Proteomes" id="UP000294980">
    <property type="component" value="Unassembled WGS sequence"/>
</dbReference>
<accession>A0A4R2KQA3</accession>
<dbReference type="InterPro" id="IPR036890">
    <property type="entry name" value="HATPase_C_sf"/>
</dbReference>
<keyword evidence="7" id="KW-1185">Reference proteome</keyword>
<comment type="caution">
    <text evidence="6">The sequence shown here is derived from an EMBL/GenBank/DDBJ whole genome shotgun (WGS) entry which is preliminary data.</text>
</comment>
<feature type="transmembrane region" description="Helical" evidence="4">
    <location>
        <begin position="133"/>
        <end position="152"/>
    </location>
</feature>
<dbReference type="EC" id="2.7.13.3" evidence="2"/>
<keyword evidence="4" id="KW-1133">Transmembrane helix</keyword>
<dbReference type="InterPro" id="IPR003594">
    <property type="entry name" value="HATPase_dom"/>
</dbReference>
<reference evidence="6 7" key="1">
    <citation type="submission" date="2019-03" db="EMBL/GenBank/DDBJ databases">
        <title>Genomic Encyclopedia of Type Strains, Phase IV (KMG-IV): sequencing the most valuable type-strain genomes for metagenomic binning, comparative biology and taxonomic classification.</title>
        <authorList>
            <person name="Goeker M."/>
        </authorList>
    </citation>
    <scope>NUCLEOTIDE SEQUENCE [LARGE SCALE GENOMIC DNA]</scope>
    <source>
        <strain evidence="6 7">DSM 23344</strain>
    </source>
</reference>
<feature type="transmembrane region" description="Helical" evidence="4">
    <location>
        <begin position="21"/>
        <end position="42"/>
    </location>
</feature>
<dbReference type="SMART" id="SM00388">
    <property type="entry name" value="HisKA"/>
    <property type="match status" value="1"/>
</dbReference>
<dbReference type="InterPro" id="IPR004358">
    <property type="entry name" value="Sig_transdc_His_kin-like_C"/>
</dbReference>
<dbReference type="SUPFAM" id="SSF55874">
    <property type="entry name" value="ATPase domain of HSP90 chaperone/DNA topoisomerase II/histidine kinase"/>
    <property type="match status" value="1"/>
</dbReference>
<keyword evidence="4" id="KW-0812">Transmembrane</keyword>
<dbReference type="InterPro" id="IPR003661">
    <property type="entry name" value="HisK_dim/P_dom"/>
</dbReference>
<keyword evidence="6" id="KW-0808">Transferase</keyword>
<dbReference type="Pfam" id="PF25323">
    <property type="entry name" value="6TM_PilS"/>
    <property type="match status" value="1"/>
</dbReference>
<dbReference type="EMBL" id="SLWX01000011">
    <property type="protein sequence ID" value="TCO74857.1"/>
    <property type="molecule type" value="Genomic_DNA"/>
</dbReference>
<dbReference type="Pfam" id="PF00512">
    <property type="entry name" value="HisKA"/>
    <property type="match status" value="1"/>
</dbReference>
<gene>
    <name evidence="6" type="ORF">EV688_11114</name>
</gene>
<evidence type="ECO:0000256" key="3">
    <source>
        <dbReference type="ARBA" id="ARBA00022553"/>
    </source>
</evidence>
<evidence type="ECO:0000256" key="1">
    <source>
        <dbReference type="ARBA" id="ARBA00000085"/>
    </source>
</evidence>
<proteinExistence type="predicted"/>
<dbReference type="Gene3D" id="1.10.287.130">
    <property type="match status" value="1"/>
</dbReference>
<evidence type="ECO:0000259" key="5">
    <source>
        <dbReference type="PROSITE" id="PS50109"/>
    </source>
</evidence>
<name>A0A4R2KQA3_9GAMM</name>
<keyword evidence="4" id="KW-0472">Membrane</keyword>
<dbReference type="SMART" id="SM00387">
    <property type="entry name" value="HATPase_c"/>
    <property type="match status" value="1"/>
</dbReference>
<dbReference type="AlphaFoldDB" id="A0A4R2KQA3"/>
<evidence type="ECO:0000256" key="4">
    <source>
        <dbReference type="SAM" id="Phobius"/>
    </source>
</evidence>
<keyword evidence="3" id="KW-0597">Phosphoprotein</keyword>
<dbReference type="PANTHER" id="PTHR43065:SF52">
    <property type="entry name" value="SENSOR PROTEIN KINASE PILS"/>
    <property type="match status" value="1"/>
</dbReference>
<dbReference type="PROSITE" id="PS50109">
    <property type="entry name" value="HIS_KIN"/>
    <property type="match status" value="1"/>
</dbReference>
<dbReference type="CDD" id="cd00082">
    <property type="entry name" value="HisKA"/>
    <property type="match status" value="1"/>
</dbReference>
<feature type="transmembrane region" description="Helical" evidence="4">
    <location>
        <begin position="164"/>
        <end position="182"/>
    </location>
</feature>